<feature type="chain" id="PRO_5019612489" description="Germin-like protein" evidence="14">
    <location>
        <begin position="18"/>
        <end position="226"/>
    </location>
</feature>
<evidence type="ECO:0000256" key="1">
    <source>
        <dbReference type="ARBA" id="ARBA00004271"/>
    </source>
</evidence>
<evidence type="ECO:0000256" key="8">
    <source>
        <dbReference type="ARBA" id="ARBA00023170"/>
    </source>
</evidence>
<keyword evidence="4 14" id="KW-0964">Secreted</keyword>
<feature type="binding site" evidence="11">
    <location>
        <position position="107"/>
    </location>
    <ligand>
        <name>oxalate</name>
        <dbReference type="ChEBI" id="CHEBI:30623"/>
    </ligand>
</feature>
<evidence type="ECO:0000256" key="3">
    <source>
        <dbReference type="ARBA" id="ARBA00022523"/>
    </source>
</evidence>
<organism evidence="16 17">
    <name type="scientific">Trifolium subterraneum</name>
    <name type="common">Subterranean clover</name>
    <dbReference type="NCBI Taxonomy" id="3900"/>
    <lineage>
        <taxon>Eukaryota</taxon>
        <taxon>Viridiplantae</taxon>
        <taxon>Streptophyta</taxon>
        <taxon>Embryophyta</taxon>
        <taxon>Tracheophyta</taxon>
        <taxon>Spermatophyta</taxon>
        <taxon>Magnoliopsida</taxon>
        <taxon>eudicotyledons</taxon>
        <taxon>Gunneridae</taxon>
        <taxon>Pentapetalae</taxon>
        <taxon>rosids</taxon>
        <taxon>fabids</taxon>
        <taxon>Fabales</taxon>
        <taxon>Fabaceae</taxon>
        <taxon>Papilionoideae</taxon>
        <taxon>50 kb inversion clade</taxon>
        <taxon>NPAAA clade</taxon>
        <taxon>Hologalegina</taxon>
        <taxon>IRL clade</taxon>
        <taxon>Trifolieae</taxon>
        <taxon>Trifolium</taxon>
    </lineage>
</organism>
<evidence type="ECO:0000256" key="10">
    <source>
        <dbReference type="ARBA" id="ARBA00023211"/>
    </source>
</evidence>
<feature type="binding site" evidence="12">
    <location>
        <position position="149"/>
    </location>
    <ligand>
        <name>Mn(2+)</name>
        <dbReference type="ChEBI" id="CHEBI:29035"/>
    </ligand>
</feature>
<dbReference type="PRINTS" id="PR00325">
    <property type="entry name" value="GERMIN"/>
</dbReference>
<name>A0A2Z6NX76_TRISU</name>
<dbReference type="Gene3D" id="2.60.120.10">
    <property type="entry name" value="Jelly Rolls"/>
    <property type="match status" value="1"/>
</dbReference>
<evidence type="ECO:0000259" key="15">
    <source>
        <dbReference type="SMART" id="SM00835"/>
    </source>
</evidence>
<dbReference type="GO" id="GO:0030145">
    <property type="term" value="F:manganese ion binding"/>
    <property type="evidence" value="ECO:0007669"/>
    <property type="project" value="UniProtKB-UniRule"/>
</dbReference>
<feature type="binding site" evidence="11">
    <location>
        <position position="102"/>
    </location>
    <ligand>
        <name>oxalate</name>
        <dbReference type="ChEBI" id="CHEBI:30623"/>
    </ligand>
</feature>
<keyword evidence="10 11" id="KW-0464">Manganese</keyword>
<dbReference type="InterPro" id="IPR011051">
    <property type="entry name" value="RmlC_Cupin_sf"/>
</dbReference>
<keyword evidence="9" id="KW-0325">Glycoprotein</keyword>
<keyword evidence="3 14" id="KW-0052">Apoplast</keyword>
<keyword evidence="5 11" id="KW-0479">Metal-binding</keyword>
<keyword evidence="6 14" id="KW-0732">Signal</keyword>
<dbReference type="OrthoDB" id="1413162at2759"/>
<dbReference type="CDD" id="cd02241">
    <property type="entry name" value="cupin_OxOx"/>
    <property type="match status" value="1"/>
</dbReference>
<dbReference type="FunFam" id="2.60.120.10:FF:000047">
    <property type="entry name" value="Auxin-binding protein ABP19a"/>
    <property type="match status" value="1"/>
</dbReference>
<evidence type="ECO:0000256" key="2">
    <source>
        <dbReference type="ARBA" id="ARBA00007456"/>
    </source>
</evidence>
<accession>A0A2Z6NX76</accession>
<evidence type="ECO:0000256" key="5">
    <source>
        <dbReference type="ARBA" id="ARBA00022723"/>
    </source>
</evidence>
<evidence type="ECO:0000313" key="16">
    <source>
        <dbReference type="EMBL" id="GAU36119.1"/>
    </source>
</evidence>
<dbReference type="SUPFAM" id="SSF51182">
    <property type="entry name" value="RmlC-like cupins"/>
    <property type="match status" value="1"/>
</dbReference>
<evidence type="ECO:0000313" key="17">
    <source>
        <dbReference type="Proteomes" id="UP000242715"/>
    </source>
</evidence>
<dbReference type="InterPro" id="IPR006045">
    <property type="entry name" value="Cupin_1"/>
</dbReference>
<feature type="signal peptide" evidence="14">
    <location>
        <begin position="1"/>
        <end position="17"/>
    </location>
</feature>
<keyword evidence="17" id="KW-1185">Reference proteome</keyword>
<dbReference type="EMBL" id="DF973617">
    <property type="protein sequence ID" value="GAU36119.1"/>
    <property type="molecule type" value="Genomic_DNA"/>
</dbReference>
<dbReference type="AlphaFoldDB" id="A0A2Z6NX76"/>
<dbReference type="PANTHER" id="PTHR31238">
    <property type="entry name" value="GERMIN-LIKE PROTEIN SUBFAMILY 3 MEMBER 3"/>
    <property type="match status" value="1"/>
</dbReference>
<dbReference type="Pfam" id="PF00190">
    <property type="entry name" value="Cupin_1"/>
    <property type="match status" value="1"/>
</dbReference>
<dbReference type="InterPro" id="IPR014710">
    <property type="entry name" value="RmlC-like_jellyroll"/>
</dbReference>
<comment type="similarity">
    <text evidence="2 14">Belongs to the germin family.</text>
</comment>
<evidence type="ECO:0000256" key="9">
    <source>
        <dbReference type="ARBA" id="ARBA00023180"/>
    </source>
</evidence>
<dbReference type="SMART" id="SM00835">
    <property type="entry name" value="Cupin_1"/>
    <property type="match status" value="1"/>
</dbReference>
<sequence length="226" mass="23973">MIPTIFFIFSLLSLSHASLVVDFCVADYTAPNGPTGYSCKSPKDVTVDDFVFHGLNSSGTLNIFNSSVGFAFDSQFPGLNGLGITIGRLDFGVGGVIPLHTHPRASEQIVVIEGTILAGFVSTDNVDNVAYIKTLNKGDVMVFPQGLLHFQINVGDSNALAFVALGSSNPGIQTFDLALFKSDISTSIITATTLLDATIVNKLKGVFGGSGLNYVVDHESARNMQY</sequence>
<feature type="binding site" evidence="12">
    <location>
        <position position="107"/>
    </location>
    <ligand>
        <name>Mn(2+)</name>
        <dbReference type="ChEBI" id="CHEBI:29035"/>
    </ligand>
</feature>
<feature type="binding site" evidence="12">
    <location>
        <position position="100"/>
    </location>
    <ligand>
        <name>Mn(2+)</name>
        <dbReference type="ChEBI" id="CHEBI:29035"/>
    </ligand>
</feature>
<keyword evidence="8" id="KW-0675">Receptor</keyword>
<dbReference type="GO" id="GO:0048046">
    <property type="term" value="C:apoplast"/>
    <property type="evidence" value="ECO:0007669"/>
    <property type="project" value="UniProtKB-SubCell"/>
</dbReference>
<evidence type="ECO:0000256" key="12">
    <source>
        <dbReference type="PIRSR" id="PIRSR601929-2"/>
    </source>
</evidence>
<feature type="disulfide bond" evidence="13">
    <location>
        <begin position="24"/>
        <end position="39"/>
    </location>
</feature>
<evidence type="ECO:0000256" key="13">
    <source>
        <dbReference type="PIRSR" id="PIRSR601929-3"/>
    </source>
</evidence>
<evidence type="ECO:0000256" key="14">
    <source>
        <dbReference type="RuleBase" id="RU366015"/>
    </source>
</evidence>
<proteinExistence type="inferred from homology"/>
<reference evidence="17" key="1">
    <citation type="journal article" date="2017" name="Front. Plant Sci.">
        <title>Climate Clever Clovers: New Paradigm to Reduce the Environmental Footprint of Ruminants by Breeding Low Methanogenic Forages Utilizing Haplotype Variation.</title>
        <authorList>
            <person name="Kaur P."/>
            <person name="Appels R."/>
            <person name="Bayer P.E."/>
            <person name="Keeble-Gagnere G."/>
            <person name="Wang J."/>
            <person name="Hirakawa H."/>
            <person name="Shirasawa K."/>
            <person name="Vercoe P."/>
            <person name="Stefanova K."/>
            <person name="Durmic Z."/>
            <person name="Nichols P."/>
            <person name="Revell C."/>
            <person name="Isobe S.N."/>
            <person name="Edwards D."/>
            <person name="Erskine W."/>
        </authorList>
    </citation>
    <scope>NUCLEOTIDE SEQUENCE [LARGE SCALE GENOMIC DNA]</scope>
    <source>
        <strain evidence="17">cv. Daliak</strain>
    </source>
</reference>
<evidence type="ECO:0000256" key="7">
    <source>
        <dbReference type="ARBA" id="ARBA00023157"/>
    </source>
</evidence>
<comment type="subcellular location">
    <subcellularLocation>
        <location evidence="1 14">Secreted</location>
        <location evidence="1 14">Extracellular space</location>
        <location evidence="1 14">Apoplast</location>
    </subcellularLocation>
</comment>
<dbReference type="Proteomes" id="UP000242715">
    <property type="component" value="Unassembled WGS sequence"/>
</dbReference>
<evidence type="ECO:0000256" key="4">
    <source>
        <dbReference type="ARBA" id="ARBA00022525"/>
    </source>
</evidence>
<gene>
    <name evidence="16" type="ORF">TSUD_374810</name>
</gene>
<evidence type="ECO:0000256" key="11">
    <source>
        <dbReference type="PIRSR" id="PIRSR601929-1"/>
    </source>
</evidence>
<keyword evidence="7 13" id="KW-1015">Disulfide bond</keyword>
<protein>
    <recommendedName>
        <fullName evidence="14">Germin-like protein</fullName>
    </recommendedName>
</protein>
<feature type="binding site" evidence="12">
    <location>
        <position position="102"/>
    </location>
    <ligand>
        <name>Mn(2+)</name>
        <dbReference type="ChEBI" id="CHEBI:29035"/>
    </ligand>
</feature>
<dbReference type="InterPro" id="IPR001929">
    <property type="entry name" value="Germin"/>
</dbReference>
<evidence type="ECO:0000256" key="6">
    <source>
        <dbReference type="ARBA" id="ARBA00022729"/>
    </source>
</evidence>
<feature type="domain" description="Cupin type-1" evidence="15">
    <location>
        <begin position="53"/>
        <end position="201"/>
    </location>
</feature>